<dbReference type="EMBL" id="GBRH01256614">
    <property type="protein sequence ID" value="JAD41281.1"/>
    <property type="molecule type" value="Transcribed_RNA"/>
</dbReference>
<proteinExistence type="predicted"/>
<evidence type="ECO:0000313" key="1">
    <source>
        <dbReference type="EMBL" id="JAD41281.1"/>
    </source>
</evidence>
<reference evidence="1" key="2">
    <citation type="journal article" date="2015" name="Data Brief">
        <title>Shoot transcriptome of the giant reed, Arundo donax.</title>
        <authorList>
            <person name="Barrero R.A."/>
            <person name="Guerrero F.D."/>
            <person name="Moolhuijzen P."/>
            <person name="Goolsby J.A."/>
            <person name="Tidwell J."/>
            <person name="Bellgard S.E."/>
            <person name="Bellgard M.I."/>
        </authorList>
    </citation>
    <scope>NUCLEOTIDE SEQUENCE</scope>
    <source>
        <tissue evidence="1">Shoot tissue taken approximately 20 cm above the soil surface</tissue>
    </source>
</reference>
<sequence>MLHAINTICQSDHIMSNPKVNQLFMYKTEAFRKQRTYCEALLQIRWQV</sequence>
<name>A0A0A8ZR61_ARUDO</name>
<organism evidence="1">
    <name type="scientific">Arundo donax</name>
    <name type="common">Giant reed</name>
    <name type="synonym">Donax arundinaceus</name>
    <dbReference type="NCBI Taxonomy" id="35708"/>
    <lineage>
        <taxon>Eukaryota</taxon>
        <taxon>Viridiplantae</taxon>
        <taxon>Streptophyta</taxon>
        <taxon>Embryophyta</taxon>
        <taxon>Tracheophyta</taxon>
        <taxon>Spermatophyta</taxon>
        <taxon>Magnoliopsida</taxon>
        <taxon>Liliopsida</taxon>
        <taxon>Poales</taxon>
        <taxon>Poaceae</taxon>
        <taxon>PACMAD clade</taxon>
        <taxon>Arundinoideae</taxon>
        <taxon>Arundineae</taxon>
        <taxon>Arundo</taxon>
    </lineage>
</organism>
<protein>
    <submittedName>
        <fullName evidence="1">Uncharacterized protein</fullName>
    </submittedName>
</protein>
<reference evidence="1" key="1">
    <citation type="submission" date="2014-09" db="EMBL/GenBank/DDBJ databases">
        <authorList>
            <person name="Magalhaes I.L.F."/>
            <person name="Oliveira U."/>
            <person name="Santos F.R."/>
            <person name="Vidigal T.H.D.A."/>
            <person name="Brescovit A.D."/>
            <person name="Santos A.J."/>
        </authorList>
    </citation>
    <scope>NUCLEOTIDE SEQUENCE</scope>
    <source>
        <tissue evidence="1">Shoot tissue taken approximately 20 cm above the soil surface</tissue>
    </source>
</reference>
<accession>A0A0A8ZR61</accession>
<dbReference type="AlphaFoldDB" id="A0A0A8ZR61"/>